<feature type="compositionally biased region" description="Basic and acidic residues" evidence="1">
    <location>
        <begin position="162"/>
        <end position="172"/>
    </location>
</feature>
<dbReference type="EMBL" id="KV722433">
    <property type="protein sequence ID" value="OCH89150.1"/>
    <property type="molecule type" value="Genomic_DNA"/>
</dbReference>
<feature type="region of interest" description="Disordered" evidence="1">
    <location>
        <begin position="272"/>
        <end position="293"/>
    </location>
</feature>
<evidence type="ECO:0000256" key="1">
    <source>
        <dbReference type="SAM" id="MobiDB-lite"/>
    </source>
</evidence>
<feature type="region of interest" description="Disordered" evidence="1">
    <location>
        <begin position="1"/>
        <end position="60"/>
    </location>
</feature>
<keyword evidence="3" id="KW-1185">Reference proteome</keyword>
<feature type="region of interest" description="Disordered" evidence="1">
    <location>
        <begin position="190"/>
        <end position="260"/>
    </location>
</feature>
<gene>
    <name evidence="2" type="ORF">OBBRIDRAFT_826703</name>
</gene>
<accession>A0A8E2AVN0</accession>
<organism evidence="2 3">
    <name type="scientific">Obba rivulosa</name>
    <dbReference type="NCBI Taxonomy" id="1052685"/>
    <lineage>
        <taxon>Eukaryota</taxon>
        <taxon>Fungi</taxon>
        <taxon>Dikarya</taxon>
        <taxon>Basidiomycota</taxon>
        <taxon>Agaricomycotina</taxon>
        <taxon>Agaricomycetes</taxon>
        <taxon>Polyporales</taxon>
        <taxon>Gelatoporiaceae</taxon>
        <taxon>Obba</taxon>
    </lineage>
</organism>
<feature type="compositionally biased region" description="Basic residues" evidence="1">
    <location>
        <begin position="20"/>
        <end position="29"/>
    </location>
</feature>
<feature type="region of interest" description="Disordered" evidence="1">
    <location>
        <begin position="108"/>
        <end position="172"/>
    </location>
</feature>
<feature type="compositionally biased region" description="Low complexity" evidence="1">
    <location>
        <begin position="190"/>
        <end position="233"/>
    </location>
</feature>
<sequence length="293" mass="31794">MAPSTRSTRQTRGTVSQGRAGRRKAHRHVGASGNGFGSYTPLTASPDNEEASGSSNVDMDTVDDFMLEVVKALESMKEESMTDEPVTDPPDDSYLYGIELWRDIDLPPELDALGPAGLEDRDPRRQDRDYSPPTSPSSIVYSDSSENMREVPPTPYWSSPEPDDRPYSDYDDEHIKSYYEIYGDALPLTPLCGSPASGSSSLPPIDESMILESVSSSVDSSFESSSLSMPSTSQPQKPAPQPLNSTSSGPASASVPYFPQRRSDRLAALQAAAGVVPDLKAKTAPRRRRGKQK</sequence>
<feature type="compositionally biased region" description="Basic and acidic residues" evidence="1">
    <location>
        <begin position="118"/>
        <end position="130"/>
    </location>
</feature>
<evidence type="ECO:0000313" key="3">
    <source>
        <dbReference type="Proteomes" id="UP000250043"/>
    </source>
</evidence>
<feature type="compositionally biased region" description="Polar residues" evidence="1">
    <location>
        <begin position="1"/>
        <end position="17"/>
    </location>
</feature>
<evidence type="ECO:0000313" key="2">
    <source>
        <dbReference type="EMBL" id="OCH89150.1"/>
    </source>
</evidence>
<feature type="compositionally biased region" description="Polar residues" evidence="1">
    <location>
        <begin position="40"/>
        <end position="58"/>
    </location>
</feature>
<proteinExistence type="predicted"/>
<dbReference type="Proteomes" id="UP000250043">
    <property type="component" value="Unassembled WGS sequence"/>
</dbReference>
<protein>
    <submittedName>
        <fullName evidence="2">Uncharacterized protein</fullName>
    </submittedName>
</protein>
<dbReference type="OrthoDB" id="10650039at2759"/>
<feature type="compositionally biased region" description="Basic residues" evidence="1">
    <location>
        <begin position="283"/>
        <end position="293"/>
    </location>
</feature>
<feature type="compositionally biased region" description="Polar residues" evidence="1">
    <location>
        <begin position="136"/>
        <end position="145"/>
    </location>
</feature>
<feature type="compositionally biased region" description="Polar residues" evidence="1">
    <location>
        <begin position="242"/>
        <end position="251"/>
    </location>
</feature>
<reference evidence="2 3" key="1">
    <citation type="submission" date="2016-07" db="EMBL/GenBank/DDBJ databases">
        <title>Draft genome of the white-rot fungus Obba rivulosa 3A-2.</title>
        <authorList>
            <consortium name="DOE Joint Genome Institute"/>
            <person name="Miettinen O."/>
            <person name="Riley R."/>
            <person name="Acob R."/>
            <person name="Barry K."/>
            <person name="Cullen D."/>
            <person name="De Vries R."/>
            <person name="Hainaut M."/>
            <person name="Hatakka A."/>
            <person name="Henrissat B."/>
            <person name="Hilden K."/>
            <person name="Kuo R."/>
            <person name="Labutti K."/>
            <person name="Lipzen A."/>
            <person name="Makela M.R."/>
            <person name="Sandor L."/>
            <person name="Spatafora J.W."/>
            <person name="Grigoriev I.V."/>
            <person name="Hibbett D.S."/>
        </authorList>
    </citation>
    <scope>NUCLEOTIDE SEQUENCE [LARGE SCALE GENOMIC DNA]</scope>
    <source>
        <strain evidence="2 3">3A-2</strain>
    </source>
</reference>
<name>A0A8E2AVN0_9APHY</name>
<dbReference type="AlphaFoldDB" id="A0A8E2AVN0"/>